<comment type="similarity">
    <text evidence="2 14 16">Belongs to the TonB-dependent receptor family.</text>
</comment>
<evidence type="ECO:0000256" key="7">
    <source>
        <dbReference type="ARBA" id="ARBA00022729"/>
    </source>
</evidence>
<comment type="caution">
    <text evidence="20">The sequence shown here is derived from an EMBL/GenBank/DDBJ whole genome shotgun (WGS) entry which is preliminary data.</text>
</comment>
<dbReference type="CDD" id="cd01347">
    <property type="entry name" value="ligand_gated_channel"/>
    <property type="match status" value="1"/>
</dbReference>
<dbReference type="NCBIfam" id="TIGR01783">
    <property type="entry name" value="TonB-siderophor"/>
    <property type="match status" value="1"/>
</dbReference>
<evidence type="ECO:0000256" key="3">
    <source>
        <dbReference type="ARBA" id="ARBA00022448"/>
    </source>
</evidence>
<dbReference type="AlphaFoldDB" id="V2UZQ1"/>
<reference evidence="20 21" key="1">
    <citation type="submission" date="2013-10" db="EMBL/GenBank/DDBJ databases">
        <title>The Genome Sequence of Acinetobacter tjernbergiae CIP107465.</title>
        <authorList>
            <consortium name="The Broad Institute Genomics Platform"/>
            <consortium name="The Broad Institute Genome Sequencing Center for Infectious Disease"/>
            <person name="Cerqueira G."/>
            <person name="Feldgarden M."/>
            <person name="Courvalin P."/>
            <person name="Grillot-Courvalin C."/>
            <person name="Clermont D."/>
            <person name="Rocha E."/>
            <person name="Yoon E.-J."/>
            <person name="Nemec A."/>
            <person name="Young S.K."/>
            <person name="Zeng Q."/>
            <person name="Gargeya S."/>
            <person name="Fitzgerald M."/>
            <person name="Abouelleil A."/>
            <person name="Alvarado L."/>
            <person name="Berlin A.M."/>
            <person name="Chapman S.B."/>
            <person name="Gainer-Dewar J."/>
            <person name="Goldberg J."/>
            <person name="Gnerre S."/>
            <person name="Griggs A."/>
            <person name="Gujja S."/>
            <person name="Hansen M."/>
            <person name="Howarth C."/>
            <person name="Imamovic A."/>
            <person name="Ireland A."/>
            <person name="Larimer J."/>
            <person name="McCowan C."/>
            <person name="Murphy C."/>
            <person name="Pearson M."/>
            <person name="Poon T.W."/>
            <person name="Priest M."/>
            <person name="Roberts A."/>
            <person name="Saif S."/>
            <person name="Shea T."/>
            <person name="Sykes S."/>
            <person name="Wortman J."/>
            <person name="Nusbaum C."/>
            <person name="Birren B."/>
        </authorList>
    </citation>
    <scope>NUCLEOTIDE SEQUENCE [LARGE SCALE GENOMIC DNA]</scope>
    <source>
        <strain evidence="20 21">CIP 107465</strain>
    </source>
</reference>
<dbReference type="STRING" id="202955.GCA_000759995_02759"/>
<keyword evidence="6 14" id="KW-0812">Transmembrane</keyword>
<dbReference type="InterPro" id="IPR010917">
    <property type="entry name" value="TonB_rcpt_CS"/>
</dbReference>
<dbReference type="InterPro" id="IPR010105">
    <property type="entry name" value="TonB_sidphr_rcpt"/>
</dbReference>
<evidence type="ECO:0000256" key="1">
    <source>
        <dbReference type="ARBA" id="ARBA00004571"/>
    </source>
</evidence>
<evidence type="ECO:0000256" key="2">
    <source>
        <dbReference type="ARBA" id="ARBA00009810"/>
    </source>
</evidence>
<evidence type="ECO:0008006" key="22">
    <source>
        <dbReference type="Google" id="ProtNLM"/>
    </source>
</evidence>
<name>V2UZQ1_9GAMM</name>
<feature type="domain" description="TonB-dependent receptor-like beta-barrel" evidence="18">
    <location>
        <begin position="269"/>
        <end position="695"/>
    </location>
</feature>
<dbReference type="EMBL" id="AYEV01000016">
    <property type="protein sequence ID" value="ESK55482.1"/>
    <property type="molecule type" value="Genomic_DNA"/>
</dbReference>
<dbReference type="Pfam" id="PF00593">
    <property type="entry name" value="TonB_dep_Rec_b-barrel"/>
    <property type="match status" value="1"/>
</dbReference>
<dbReference type="SUPFAM" id="SSF56935">
    <property type="entry name" value="Porins"/>
    <property type="match status" value="1"/>
</dbReference>
<dbReference type="InterPro" id="IPR012910">
    <property type="entry name" value="Plug_dom"/>
</dbReference>
<comment type="subcellular location">
    <subcellularLocation>
        <location evidence="1 14">Cell outer membrane</location>
        <topology evidence="1 14">Multi-pass membrane protein</topology>
    </subcellularLocation>
</comment>
<dbReference type="InterPro" id="IPR039426">
    <property type="entry name" value="TonB-dep_rcpt-like"/>
</dbReference>
<dbReference type="PANTHER" id="PTHR32552:SF74">
    <property type="entry name" value="HYDROXAMATE SIDEROPHORE RECEPTOR FHUE"/>
    <property type="match status" value="1"/>
</dbReference>
<evidence type="ECO:0000256" key="12">
    <source>
        <dbReference type="ARBA" id="ARBA00023170"/>
    </source>
</evidence>
<dbReference type="InterPro" id="IPR000531">
    <property type="entry name" value="Beta-barrel_TonB"/>
</dbReference>
<dbReference type="Gene3D" id="2.170.130.10">
    <property type="entry name" value="TonB-dependent receptor, plug domain"/>
    <property type="match status" value="1"/>
</dbReference>
<keyword evidence="3 14" id="KW-0813">Transport</keyword>
<evidence type="ECO:0000256" key="14">
    <source>
        <dbReference type="PROSITE-ProRule" id="PRU01360"/>
    </source>
</evidence>
<dbReference type="eggNOG" id="COG4773">
    <property type="taxonomic scope" value="Bacteria"/>
</dbReference>
<keyword evidence="10 16" id="KW-0798">TonB box</keyword>
<feature type="short sequence motif" description="TonB C-terminal box" evidence="15">
    <location>
        <begin position="708"/>
        <end position="725"/>
    </location>
</feature>
<keyword evidence="9" id="KW-0406">Ion transport</keyword>
<accession>V2UZQ1</accession>
<protein>
    <recommendedName>
        <fullName evidence="22">TonB-dependent siderophore receptor</fullName>
    </recommendedName>
</protein>
<evidence type="ECO:0000256" key="8">
    <source>
        <dbReference type="ARBA" id="ARBA00023004"/>
    </source>
</evidence>
<evidence type="ECO:0000256" key="6">
    <source>
        <dbReference type="ARBA" id="ARBA00022692"/>
    </source>
</evidence>
<dbReference type="GO" id="GO:0015344">
    <property type="term" value="F:siderophore uptake transmembrane transporter activity"/>
    <property type="evidence" value="ECO:0007669"/>
    <property type="project" value="TreeGrafter"/>
</dbReference>
<dbReference type="PANTHER" id="PTHR32552">
    <property type="entry name" value="FERRICHROME IRON RECEPTOR-RELATED"/>
    <property type="match status" value="1"/>
</dbReference>
<dbReference type="PROSITE" id="PS01156">
    <property type="entry name" value="TONB_DEPENDENT_REC_2"/>
    <property type="match status" value="1"/>
</dbReference>
<evidence type="ECO:0000256" key="16">
    <source>
        <dbReference type="RuleBase" id="RU003357"/>
    </source>
</evidence>
<evidence type="ECO:0000259" key="18">
    <source>
        <dbReference type="Pfam" id="PF00593"/>
    </source>
</evidence>
<evidence type="ECO:0000256" key="11">
    <source>
        <dbReference type="ARBA" id="ARBA00023136"/>
    </source>
</evidence>
<feature type="signal peptide" evidence="17">
    <location>
        <begin position="1"/>
        <end position="42"/>
    </location>
</feature>
<dbReference type="Proteomes" id="UP000017404">
    <property type="component" value="Unassembled WGS sequence"/>
</dbReference>
<evidence type="ECO:0000313" key="21">
    <source>
        <dbReference type="Proteomes" id="UP000017404"/>
    </source>
</evidence>
<organism evidence="20 21">
    <name type="scientific">Acinetobacter tjernbergiae DSM 14971 = CIP 107465</name>
    <dbReference type="NCBI Taxonomy" id="1120928"/>
    <lineage>
        <taxon>Bacteria</taxon>
        <taxon>Pseudomonadati</taxon>
        <taxon>Pseudomonadota</taxon>
        <taxon>Gammaproteobacteria</taxon>
        <taxon>Moraxellales</taxon>
        <taxon>Moraxellaceae</taxon>
        <taxon>Acinetobacter</taxon>
    </lineage>
</organism>
<dbReference type="InterPro" id="IPR036942">
    <property type="entry name" value="Beta-barrel_TonB_sf"/>
</dbReference>
<feature type="chain" id="PRO_5004711224" description="TonB-dependent siderophore receptor" evidence="17">
    <location>
        <begin position="43"/>
        <end position="725"/>
    </location>
</feature>
<dbReference type="PROSITE" id="PS52016">
    <property type="entry name" value="TONB_DEPENDENT_REC_3"/>
    <property type="match status" value="1"/>
</dbReference>
<evidence type="ECO:0000256" key="5">
    <source>
        <dbReference type="ARBA" id="ARBA00022496"/>
    </source>
</evidence>
<feature type="domain" description="TonB-dependent receptor plug" evidence="19">
    <location>
        <begin position="87"/>
        <end position="183"/>
    </location>
</feature>
<dbReference type="Pfam" id="PF07715">
    <property type="entry name" value="Plug"/>
    <property type="match status" value="1"/>
</dbReference>
<keyword evidence="11 14" id="KW-0472">Membrane</keyword>
<evidence type="ECO:0000256" key="15">
    <source>
        <dbReference type="PROSITE-ProRule" id="PRU10144"/>
    </source>
</evidence>
<dbReference type="Gene3D" id="2.40.170.20">
    <property type="entry name" value="TonB-dependent receptor, beta-barrel domain"/>
    <property type="match status" value="1"/>
</dbReference>
<keyword evidence="5" id="KW-0410">Iron transport</keyword>
<evidence type="ECO:0000256" key="13">
    <source>
        <dbReference type="ARBA" id="ARBA00023237"/>
    </source>
</evidence>
<dbReference type="GO" id="GO:0009279">
    <property type="term" value="C:cell outer membrane"/>
    <property type="evidence" value="ECO:0007669"/>
    <property type="project" value="UniProtKB-SubCell"/>
</dbReference>
<dbReference type="GO" id="GO:0015891">
    <property type="term" value="P:siderophore transport"/>
    <property type="evidence" value="ECO:0007669"/>
    <property type="project" value="InterPro"/>
</dbReference>
<evidence type="ECO:0000313" key="20">
    <source>
        <dbReference type="EMBL" id="ESK55482.1"/>
    </source>
</evidence>
<dbReference type="GO" id="GO:0038023">
    <property type="term" value="F:signaling receptor activity"/>
    <property type="evidence" value="ECO:0007669"/>
    <property type="project" value="InterPro"/>
</dbReference>
<keyword evidence="7 17" id="KW-0732">Signal</keyword>
<keyword evidence="8" id="KW-0408">Iron</keyword>
<dbReference type="PATRIC" id="fig|1120928.5.peg.1804"/>
<evidence type="ECO:0000256" key="17">
    <source>
        <dbReference type="SAM" id="SignalP"/>
    </source>
</evidence>
<evidence type="ECO:0000256" key="9">
    <source>
        <dbReference type="ARBA" id="ARBA00023065"/>
    </source>
</evidence>
<keyword evidence="21" id="KW-1185">Reference proteome</keyword>
<dbReference type="InterPro" id="IPR037066">
    <property type="entry name" value="Plug_dom_sf"/>
</dbReference>
<gene>
    <name evidence="20" type="ORF">F990_01774</name>
</gene>
<dbReference type="FunFam" id="2.170.130.10:FF:000010">
    <property type="entry name" value="Ferripyoverdine receptor"/>
    <property type="match status" value="1"/>
</dbReference>
<proteinExistence type="inferred from homology"/>
<keyword evidence="13 14" id="KW-0998">Cell outer membrane</keyword>
<evidence type="ECO:0000256" key="4">
    <source>
        <dbReference type="ARBA" id="ARBA00022452"/>
    </source>
</evidence>
<evidence type="ECO:0000259" key="19">
    <source>
        <dbReference type="Pfam" id="PF07715"/>
    </source>
</evidence>
<evidence type="ECO:0000256" key="10">
    <source>
        <dbReference type="ARBA" id="ARBA00023077"/>
    </source>
</evidence>
<sequence>MFSNVPYDQGHSSMYQYTLLKTFKAHPLMLAMAVLLPSFAYAESTTENVVLPTITVNAEKENTATTEGTKSYTAKSTNTSTKLNLSLRETPQSVKVISREYLDDANINSFQELLKNVTGVTVNQWDERQYPTARGFDVDYYLFDGVPSTSDFDNAGDPDLSLYDRVELVKGANGLMTGAGNPAIAINMVRKHANSKELTGNVSTSLGSWNAWSSTADVSTPLNSDGSVRGRVVVKHEQMDSFADHYNKDNNLVYGVIDADLTDSTYLSVGASYQNLERNGIKWGGLPAFYSDGTRTNFDRSKTVTSDWTYWNADTTSAFATFKQKLWNDISLNVNYDYRQLKGETALLYIWDLNGADKATNSASDLYPYTSESTFTQNNVDASVSAPFTIAGLKQEVIAGFMYNQSKKTDAAYGNPLLDDYVIDFDEAANSRLLGSINNNNKMPSNKTTQTGAYVAGKFTLLEPLKLVTGVRLSNWKYESEDGDGNREFNNEVTPYAGLIFDFLDNYSWYASYTGIFKPEDKRGLDGKYLDPREGKNYETGLKGEFYEGKLNAAFTVFQTQQDNVAEITGEKITVNGQPVDAYRSVDGVKSKGVEFELDGEILPNWNMSFGVAHFNAKDANDKEVQTTSARTTANLFTKYKLDKWSVGGGLNYKSKTYVDESLGQITQDAYVLTNLMVGYDFDQNIKAQLNLNNIFDEKYYEGLGMNGMVYGAPRNATLTLRYQF</sequence>
<keyword evidence="4 14" id="KW-1134">Transmembrane beta strand</keyword>
<keyword evidence="12" id="KW-0675">Receptor</keyword>